<accession>A0A399SSK0</accession>
<evidence type="ECO:0000313" key="1">
    <source>
        <dbReference type="EMBL" id="RIJ45431.1"/>
    </source>
</evidence>
<name>A0A399SSK0_9MICO</name>
<comment type="caution">
    <text evidence="1">The sequence shown here is derived from an EMBL/GenBank/DDBJ whole genome shotgun (WGS) entry which is preliminary data.</text>
</comment>
<sequence>PLWLPPLAAGMLARSDAGIRALGAGRRPLAETMRDVLADERARGTDRPRASGLTRDEELEAIATLG</sequence>
<protein>
    <submittedName>
        <fullName evidence="1">Reductase</fullName>
    </submittedName>
</protein>
<feature type="non-terminal residue" evidence="1">
    <location>
        <position position="1"/>
    </location>
</feature>
<proteinExistence type="predicted"/>
<dbReference type="AlphaFoldDB" id="A0A399SSK0"/>
<organism evidence="1 2">
    <name type="scientific">Clavibacter lycopersici</name>
    <dbReference type="NCBI Taxonomy" id="2301718"/>
    <lineage>
        <taxon>Bacteria</taxon>
        <taxon>Bacillati</taxon>
        <taxon>Actinomycetota</taxon>
        <taxon>Actinomycetes</taxon>
        <taxon>Micrococcales</taxon>
        <taxon>Microbacteriaceae</taxon>
        <taxon>Clavibacter</taxon>
    </lineage>
</organism>
<evidence type="ECO:0000313" key="2">
    <source>
        <dbReference type="Proteomes" id="UP000266484"/>
    </source>
</evidence>
<gene>
    <name evidence="1" type="ORF">DZG00_14830</name>
</gene>
<keyword evidence="2" id="KW-1185">Reference proteome</keyword>
<reference evidence="1 2" key="1">
    <citation type="submission" date="2018-08" db="EMBL/GenBank/DDBJ databases">
        <title>Genome Sequence of Clavibacter michiganensis Subspecies type strains, and the Atypical Peach-Colored Strains Isolated from Tomato.</title>
        <authorList>
            <person name="Osdaghi E."/>
            <person name="Portier P."/>
            <person name="Briand M."/>
            <person name="Jacques M.-A."/>
        </authorList>
    </citation>
    <scope>NUCLEOTIDE SEQUENCE [LARGE SCALE GENOMIC DNA]</scope>
    <source>
        <strain evidence="1 2">CFBP 8615</strain>
    </source>
</reference>
<dbReference type="EMBL" id="QWGT01000341">
    <property type="protein sequence ID" value="RIJ45431.1"/>
    <property type="molecule type" value="Genomic_DNA"/>
</dbReference>
<dbReference type="Proteomes" id="UP000266484">
    <property type="component" value="Unassembled WGS sequence"/>
</dbReference>